<keyword evidence="2" id="KW-1185">Reference proteome</keyword>
<dbReference type="EMBL" id="CM039174">
    <property type="protein sequence ID" value="KAH9757476.1"/>
    <property type="molecule type" value="Genomic_DNA"/>
</dbReference>
<proteinExistence type="predicted"/>
<dbReference type="Proteomes" id="UP000829398">
    <property type="component" value="Chromosome 5"/>
</dbReference>
<protein>
    <submittedName>
        <fullName evidence="1">Reverse transcriptase domain-containing protein</fullName>
    </submittedName>
</protein>
<keyword evidence="1" id="KW-0548">Nucleotidyltransferase</keyword>
<name>A0ACB8KT54_CITSI</name>
<sequence>MYRPISLCNVAYKTITKVIANRLQFILPHLVGPHQISFVPGRHITENIVIAQEVVHSMRRKTGSTGFLAIKVDLENAYDRLSWEFISDILREARIPSDLIQVIMACITSATMRVFWNGEATEEFSPSRGIRQGCPLSPYLFILCIERLSHGIHNVITARKWHPIMLSRNGIPLSHLFFTDDLLLFTEANVEQAKVISAVLADFCDCSDAKINANKTMLYFSKNMRDTDITEFWVFSASRVSSSMFQNIVDKVEKRLSGWNASHLSLAGRITLAQSVLQAIPIYVMQTVSLPNGVRERIDRACMRFIWSGSSPQQKLSMSLGDGKSVSFWRDLWATNNAPLITYATTTFPMDILDCKVADFVNVNGSWCWSRFEHYLPSNIILKIAAFHPPSYAKGMDAIFWAHSKHGQFTTSSAYLALSDQIPAAVDRDWRMIWSWQGPQSVRIFLWQTFHASLKTKAELVRRHLPISSRCDRCGAVCEDVIHALRDCPLVKQFLLNIIPISKRHGFF</sequence>
<reference evidence="2" key="1">
    <citation type="journal article" date="2023" name="Hortic. Res.">
        <title>A chromosome-level phased genome enabling allele-level studies in sweet orange: a case study on citrus Huanglongbing tolerance.</title>
        <authorList>
            <person name="Wu B."/>
            <person name="Yu Q."/>
            <person name="Deng Z."/>
            <person name="Duan Y."/>
            <person name="Luo F."/>
            <person name="Gmitter F. Jr."/>
        </authorList>
    </citation>
    <scope>NUCLEOTIDE SEQUENCE [LARGE SCALE GENOMIC DNA]</scope>
    <source>
        <strain evidence="2">cv. Valencia</strain>
    </source>
</reference>
<keyword evidence="1" id="KW-0808">Transferase</keyword>
<evidence type="ECO:0000313" key="1">
    <source>
        <dbReference type="EMBL" id="KAH9757476.1"/>
    </source>
</evidence>
<gene>
    <name evidence="1" type="ORF">KPL71_016405</name>
</gene>
<accession>A0ACB8KT54</accession>
<evidence type="ECO:0000313" key="2">
    <source>
        <dbReference type="Proteomes" id="UP000829398"/>
    </source>
</evidence>
<comment type="caution">
    <text evidence="1">The sequence shown here is derived from an EMBL/GenBank/DDBJ whole genome shotgun (WGS) entry which is preliminary data.</text>
</comment>
<keyword evidence="1" id="KW-0695">RNA-directed DNA polymerase</keyword>
<organism evidence="1 2">
    <name type="scientific">Citrus sinensis</name>
    <name type="common">Sweet orange</name>
    <name type="synonym">Citrus aurantium var. sinensis</name>
    <dbReference type="NCBI Taxonomy" id="2711"/>
    <lineage>
        <taxon>Eukaryota</taxon>
        <taxon>Viridiplantae</taxon>
        <taxon>Streptophyta</taxon>
        <taxon>Embryophyta</taxon>
        <taxon>Tracheophyta</taxon>
        <taxon>Spermatophyta</taxon>
        <taxon>Magnoliopsida</taxon>
        <taxon>eudicotyledons</taxon>
        <taxon>Gunneridae</taxon>
        <taxon>Pentapetalae</taxon>
        <taxon>rosids</taxon>
        <taxon>malvids</taxon>
        <taxon>Sapindales</taxon>
        <taxon>Rutaceae</taxon>
        <taxon>Aurantioideae</taxon>
        <taxon>Citrus</taxon>
    </lineage>
</organism>